<dbReference type="Proteomes" id="UP001303222">
    <property type="component" value="Unassembled WGS sequence"/>
</dbReference>
<dbReference type="AlphaFoldDB" id="A0AAN6NR69"/>
<proteinExistence type="predicted"/>
<reference evidence="1" key="2">
    <citation type="submission" date="2023-06" db="EMBL/GenBank/DDBJ databases">
        <authorList>
            <consortium name="Lawrence Berkeley National Laboratory"/>
            <person name="Mondo S.J."/>
            <person name="Hensen N."/>
            <person name="Bonometti L."/>
            <person name="Westerberg I."/>
            <person name="Brannstrom I.O."/>
            <person name="Guillou S."/>
            <person name="Cros-Aarteil S."/>
            <person name="Calhoun S."/>
            <person name="Haridas S."/>
            <person name="Kuo A."/>
            <person name="Pangilinan J."/>
            <person name="Riley R."/>
            <person name="Labutti K."/>
            <person name="Andreopoulos B."/>
            <person name="Lipzen A."/>
            <person name="Chen C."/>
            <person name="Yanf M."/>
            <person name="Daum C."/>
            <person name="Ng V."/>
            <person name="Clum A."/>
            <person name="Steindorff A."/>
            <person name="Ohm R."/>
            <person name="Martin F."/>
            <person name="Silar P."/>
            <person name="Natvig D."/>
            <person name="Lalanne C."/>
            <person name="Gautier V."/>
            <person name="Ament-Velasquez S.L."/>
            <person name="Kruys A."/>
            <person name="Hutchinson M.I."/>
            <person name="Powell A.J."/>
            <person name="Barry K."/>
            <person name="Miller A.N."/>
            <person name="Grigoriev I.V."/>
            <person name="Debuchy R."/>
            <person name="Gladieux P."/>
            <person name="Thoren M.H."/>
            <person name="Johannesson H."/>
        </authorList>
    </citation>
    <scope>NUCLEOTIDE SEQUENCE</scope>
    <source>
        <strain evidence="1">CBS 626.80</strain>
    </source>
</reference>
<accession>A0AAN6NR69</accession>
<organism evidence="1 2">
    <name type="scientific">Pseudoneurospora amorphoporcata</name>
    <dbReference type="NCBI Taxonomy" id="241081"/>
    <lineage>
        <taxon>Eukaryota</taxon>
        <taxon>Fungi</taxon>
        <taxon>Dikarya</taxon>
        <taxon>Ascomycota</taxon>
        <taxon>Pezizomycotina</taxon>
        <taxon>Sordariomycetes</taxon>
        <taxon>Sordariomycetidae</taxon>
        <taxon>Sordariales</taxon>
        <taxon>Sordariaceae</taxon>
        <taxon>Pseudoneurospora</taxon>
    </lineage>
</organism>
<reference evidence="1" key="1">
    <citation type="journal article" date="2023" name="Mol. Phylogenet. Evol.">
        <title>Genome-scale phylogeny and comparative genomics of the fungal order Sordariales.</title>
        <authorList>
            <person name="Hensen N."/>
            <person name="Bonometti L."/>
            <person name="Westerberg I."/>
            <person name="Brannstrom I.O."/>
            <person name="Guillou S."/>
            <person name="Cros-Aarteil S."/>
            <person name="Calhoun S."/>
            <person name="Haridas S."/>
            <person name="Kuo A."/>
            <person name="Mondo S."/>
            <person name="Pangilinan J."/>
            <person name="Riley R."/>
            <person name="LaButti K."/>
            <person name="Andreopoulos B."/>
            <person name="Lipzen A."/>
            <person name="Chen C."/>
            <person name="Yan M."/>
            <person name="Daum C."/>
            <person name="Ng V."/>
            <person name="Clum A."/>
            <person name="Steindorff A."/>
            <person name="Ohm R.A."/>
            <person name="Martin F."/>
            <person name="Silar P."/>
            <person name="Natvig D.O."/>
            <person name="Lalanne C."/>
            <person name="Gautier V."/>
            <person name="Ament-Velasquez S.L."/>
            <person name="Kruys A."/>
            <person name="Hutchinson M.I."/>
            <person name="Powell A.J."/>
            <person name="Barry K."/>
            <person name="Miller A.N."/>
            <person name="Grigoriev I.V."/>
            <person name="Debuchy R."/>
            <person name="Gladieux P."/>
            <person name="Hiltunen Thoren M."/>
            <person name="Johannesson H."/>
        </authorList>
    </citation>
    <scope>NUCLEOTIDE SEQUENCE</scope>
    <source>
        <strain evidence="1">CBS 626.80</strain>
    </source>
</reference>
<sequence>MSRDDSDPALFSPNGSTNGGDLPNLIVPRALSAFDLNSLRSAIDETLEVELDTAVCRTALSEIPRDAALTDLLEGLDQEDGLPIPRKHFETAAIIANYPTFQSIIAPLSRLYRSNLEFYDDVASDFKNLDFVNLKTAYNTLLAEYNTLKTQAPSNGAAPITTTKAAMSSSLR</sequence>
<gene>
    <name evidence="1" type="ORF">QBC32DRAFT_376485</name>
</gene>
<evidence type="ECO:0000313" key="1">
    <source>
        <dbReference type="EMBL" id="KAK3950340.1"/>
    </source>
</evidence>
<keyword evidence="2" id="KW-1185">Reference proteome</keyword>
<protein>
    <submittedName>
        <fullName evidence="1">Uncharacterized protein</fullName>
    </submittedName>
</protein>
<comment type="caution">
    <text evidence="1">The sequence shown here is derived from an EMBL/GenBank/DDBJ whole genome shotgun (WGS) entry which is preliminary data.</text>
</comment>
<dbReference type="EMBL" id="MU859180">
    <property type="protein sequence ID" value="KAK3950340.1"/>
    <property type="molecule type" value="Genomic_DNA"/>
</dbReference>
<name>A0AAN6NR69_9PEZI</name>
<evidence type="ECO:0000313" key="2">
    <source>
        <dbReference type="Proteomes" id="UP001303222"/>
    </source>
</evidence>